<dbReference type="InterPro" id="IPR026736">
    <property type="entry name" value="Virilizer"/>
</dbReference>
<keyword evidence="2" id="KW-1185">Reference proteome</keyword>
<accession>A0AAN9QU71</accession>
<organism evidence="1 2">
    <name type="scientific">Canavalia gladiata</name>
    <name type="common">Sword bean</name>
    <name type="synonym">Dolichos gladiatus</name>
    <dbReference type="NCBI Taxonomy" id="3824"/>
    <lineage>
        <taxon>Eukaryota</taxon>
        <taxon>Viridiplantae</taxon>
        <taxon>Streptophyta</taxon>
        <taxon>Embryophyta</taxon>
        <taxon>Tracheophyta</taxon>
        <taxon>Spermatophyta</taxon>
        <taxon>Magnoliopsida</taxon>
        <taxon>eudicotyledons</taxon>
        <taxon>Gunneridae</taxon>
        <taxon>Pentapetalae</taxon>
        <taxon>rosids</taxon>
        <taxon>fabids</taxon>
        <taxon>Fabales</taxon>
        <taxon>Fabaceae</taxon>
        <taxon>Papilionoideae</taxon>
        <taxon>50 kb inversion clade</taxon>
        <taxon>NPAAA clade</taxon>
        <taxon>indigoferoid/millettioid clade</taxon>
        <taxon>Phaseoleae</taxon>
        <taxon>Canavalia</taxon>
    </lineage>
</organism>
<dbReference type="GO" id="GO:0003723">
    <property type="term" value="F:RNA binding"/>
    <property type="evidence" value="ECO:0007669"/>
    <property type="project" value="TreeGrafter"/>
</dbReference>
<dbReference type="Proteomes" id="UP001367508">
    <property type="component" value="Unassembled WGS sequence"/>
</dbReference>
<dbReference type="PANTHER" id="PTHR23185:SF0">
    <property type="entry name" value="PROTEIN VIRILIZER HOMOLOG"/>
    <property type="match status" value="1"/>
</dbReference>
<evidence type="ECO:0000313" key="1">
    <source>
        <dbReference type="EMBL" id="KAK7350600.1"/>
    </source>
</evidence>
<reference evidence="1 2" key="1">
    <citation type="submission" date="2024-01" db="EMBL/GenBank/DDBJ databases">
        <title>The genomes of 5 underutilized Papilionoideae crops provide insights into root nodulation and disease resistanc.</title>
        <authorList>
            <person name="Jiang F."/>
        </authorList>
    </citation>
    <scope>NUCLEOTIDE SEQUENCE [LARGE SCALE GENOMIC DNA]</scope>
    <source>
        <strain evidence="1">LVBAO_FW01</strain>
        <tissue evidence="1">Leaves</tissue>
    </source>
</reference>
<protein>
    <submittedName>
        <fullName evidence="1">Uncharacterized protein</fullName>
    </submittedName>
</protein>
<dbReference type="PANTHER" id="PTHR23185">
    <property type="entry name" value="PROTEIN VIRILIZER HOMOLOG"/>
    <property type="match status" value="1"/>
</dbReference>
<sequence length="150" mass="17033">MLLNPIRSLMFMDLDGLIGEPNYAANLYDEDSLWANMLERSSNNYDYLLDEGTECNTTSDLLLERNHELSIVDLLVPSLYVESGHLEKLVGQLAPHLDKIAEIIQHYAISALMVWRLLDFLVSLSEHPLGKGLLLREGIEIGYWKSLMGK</sequence>
<proteinExistence type="predicted"/>
<evidence type="ECO:0000313" key="2">
    <source>
        <dbReference type="Proteomes" id="UP001367508"/>
    </source>
</evidence>
<comment type="caution">
    <text evidence="1">The sequence shown here is derived from an EMBL/GenBank/DDBJ whole genome shotgun (WGS) entry which is preliminary data.</text>
</comment>
<name>A0AAN9QU71_CANGL</name>
<dbReference type="EMBL" id="JAYMYQ010000002">
    <property type="protein sequence ID" value="KAK7350600.1"/>
    <property type="molecule type" value="Genomic_DNA"/>
</dbReference>
<dbReference type="AlphaFoldDB" id="A0AAN9QU71"/>
<gene>
    <name evidence="1" type="ORF">VNO77_09408</name>
</gene>
<dbReference type="GO" id="GO:0036396">
    <property type="term" value="C:RNA N6-methyladenosine methyltransferase complex"/>
    <property type="evidence" value="ECO:0007669"/>
    <property type="project" value="TreeGrafter"/>
</dbReference>